<keyword evidence="11" id="KW-1185">Reference proteome</keyword>
<dbReference type="Pfam" id="PF14537">
    <property type="entry name" value="Cytochrom_c3_2"/>
    <property type="match status" value="1"/>
</dbReference>
<keyword evidence="5" id="KW-0479">Metal-binding</keyword>
<feature type="domain" description="Tetrahaem cytochrome" evidence="9">
    <location>
        <begin position="31"/>
        <end position="106"/>
    </location>
</feature>
<dbReference type="SUPFAM" id="SSF48695">
    <property type="entry name" value="Multiheme cytochromes"/>
    <property type="match status" value="1"/>
</dbReference>
<comment type="subcellular location">
    <subcellularLocation>
        <location evidence="2">Cell envelope</location>
    </subcellularLocation>
</comment>
<evidence type="ECO:0000256" key="4">
    <source>
        <dbReference type="ARBA" id="ARBA00022617"/>
    </source>
</evidence>
<keyword evidence="7" id="KW-0408">Iron</keyword>
<comment type="caution">
    <text evidence="10">The sequence shown here is derived from an EMBL/GenBank/DDBJ whole genome shotgun (WGS) entry which is preliminary data.</text>
</comment>
<dbReference type="Gene3D" id="1.10.1130.10">
    <property type="entry name" value="Flavocytochrome C3, Chain A"/>
    <property type="match status" value="1"/>
</dbReference>
<evidence type="ECO:0000256" key="3">
    <source>
        <dbReference type="ARBA" id="ARBA00022448"/>
    </source>
</evidence>
<dbReference type="Proteomes" id="UP000472580">
    <property type="component" value="Unassembled WGS sequence"/>
</dbReference>
<dbReference type="GO" id="GO:0030313">
    <property type="term" value="C:cell envelope"/>
    <property type="evidence" value="ECO:0007669"/>
    <property type="project" value="UniProtKB-SubCell"/>
</dbReference>
<reference evidence="10 11" key="1">
    <citation type="submission" date="2019-12" db="EMBL/GenBank/DDBJ databases">
        <title>Microbes associate with the intestines of laboratory mice.</title>
        <authorList>
            <person name="Navarre W."/>
            <person name="Wong E."/>
        </authorList>
    </citation>
    <scope>NUCLEOTIDE SEQUENCE [LARGE SCALE GENOMIC DNA]</scope>
    <source>
        <strain evidence="10 11">NM82_D38</strain>
    </source>
</reference>
<sequence>MKIGLAAALAASLLLVFSSGASAQMTLKGKHKEMNMQCDTCHGQTRPREMPEDAVCLQCHGSRDAVKQRTAKLNPNPHYGHDESISCNDCHKQHEPSVLTCDQCHKFGYKTP</sequence>
<evidence type="ECO:0000256" key="6">
    <source>
        <dbReference type="ARBA" id="ARBA00022982"/>
    </source>
</evidence>
<dbReference type="InterPro" id="IPR036280">
    <property type="entry name" value="Multihaem_cyt_sf"/>
</dbReference>
<dbReference type="OrthoDB" id="9153838at2"/>
<name>A0A6L6YHM5_9BURK</name>
<comment type="cofactor">
    <cofactor evidence="1">
        <name>heme c</name>
        <dbReference type="ChEBI" id="CHEBI:61717"/>
    </cofactor>
</comment>
<evidence type="ECO:0000256" key="2">
    <source>
        <dbReference type="ARBA" id="ARBA00004196"/>
    </source>
</evidence>
<evidence type="ECO:0000256" key="8">
    <source>
        <dbReference type="SAM" id="SignalP"/>
    </source>
</evidence>
<evidence type="ECO:0000256" key="1">
    <source>
        <dbReference type="ARBA" id="ARBA00001926"/>
    </source>
</evidence>
<dbReference type="InterPro" id="IPR012286">
    <property type="entry name" value="Tetrahaem_cytochrome"/>
</dbReference>
<dbReference type="AlphaFoldDB" id="A0A6L6YHM5"/>
<dbReference type="RefSeq" id="WP_160335323.1">
    <property type="nucleotide sequence ID" value="NZ_CALPCR010000017.1"/>
</dbReference>
<evidence type="ECO:0000313" key="10">
    <source>
        <dbReference type="EMBL" id="MVX56894.1"/>
    </source>
</evidence>
<organism evidence="10 11">
    <name type="scientific">Parasutterella muris</name>
    <dbReference type="NCBI Taxonomy" id="2565572"/>
    <lineage>
        <taxon>Bacteria</taxon>
        <taxon>Pseudomonadati</taxon>
        <taxon>Pseudomonadota</taxon>
        <taxon>Betaproteobacteria</taxon>
        <taxon>Burkholderiales</taxon>
        <taxon>Sutterellaceae</taxon>
        <taxon>Parasutterella</taxon>
    </lineage>
</organism>
<evidence type="ECO:0000256" key="5">
    <source>
        <dbReference type="ARBA" id="ARBA00022723"/>
    </source>
</evidence>
<accession>A0A6L6YHM5</accession>
<evidence type="ECO:0000256" key="7">
    <source>
        <dbReference type="ARBA" id="ARBA00023004"/>
    </source>
</evidence>
<dbReference type="EMBL" id="WSRP01000017">
    <property type="protein sequence ID" value="MVX56894.1"/>
    <property type="molecule type" value="Genomic_DNA"/>
</dbReference>
<keyword evidence="6" id="KW-0249">Electron transport</keyword>
<keyword evidence="3" id="KW-0813">Transport</keyword>
<evidence type="ECO:0000313" key="11">
    <source>
        <dbReference type="Proteomes" id="UP000472580"/>
    </source>
</evidence>
<keyword evidence="8" id="KW-0732">Signal</keyword>
<gene>
    <name evidence="10" type="ORF">E5987_06690</name>
</gene>
<feature type="chain" id="PRO_5026865759" description="Tetrahaem cytochrome domain-containing protein" evidence="8">
    <location>
        <begin position="24"/>
        <end position="112"/>
    </location>
</feature>
<proteinExistence type="predicted"/>
<feature type="signal peptide" evidence="8">
    <location>
        <begin position="1"/>
        <end position="23"/>
    </location>
</feature>
<evidence type="ECO:0000259" key="9">
    <source>
        <dbReference type="Pfam" id="PF14537"/>
    </source>
</evidence>
<protein>
    <recommendedName>
        <fullName evidence="9">Tetrahaem cytochrome domain-containing protein</fullName>
    </recommendedName>
</protein>
<keyword evidence="4" id="KW-0349">Heme</keyword>
<dbReference type="GO" id="GO:0046872">
    <property type="term" value="F:metal ion binding"/>
    <property type="evidence" value="ECO:0007669"/>
    <property type="project" value="UniProtKB-KW"/>
</dbReference>